<evidence type="ECO:0000256" key="2">
    <source>
        <dbReference type="ARBA" id="ARBA00023015"/>
    </source>
</evidence>
<dbReference type="InterPro" id="IPR050950">
    <property type="entry name" value="HTH-type_LysR_regulators"/>
</dbReference>
<keyword evidence="4" id="KW-0804">Transcription</keyword>
<protein>
    <submittedName>
        <fullName evidence="6">Transcriptional regulator, LysR family</fullName>
    </submittedName>
</protein>
<comment type="similarity">
    <text evidence="1">Belongs to the LysR transcriptional regulatory family.</text>
</comment>
<sequence>MDLRAYTGFVAAAEAMNITLAAQRLNLTQSALSRQIKALEESLGVALFEKSGRNVRLTNAGQALFSRINAVLIADRTLRTFADDIANSQTGLLKIGFCSQLIERFLPEFLPAWRAQNPDIDIRIEDGGGPELAEKLRAGEVHLTVSAMPASPIALFESLRLGKLGFLAVATAAHLPASPRAVEIADLMALPILTLNRRHASREVFDAACRLLGAVPQVVLESSAPATLFAMAAGGNGVAVVPSSAQVQGRALVSRPIALRGTPIEFEIGAMWNSRAPLPLYGRRFVADLAAHMRQGETAALALNPRLIA</sequence>
<dbReference type="Pfam" id="PF03466">
    <property type="entry name" value="LysR_substrate"/>
    <property type="match status" value="1"/>
</dbReference>
<evidence type="ECO:0000313" key="6">
    <source>
        <dbReference type="EMBL" id="EEW25581.1"/>
    </source>
</evidence>
<dbReference type="Gene3D" id="3.40.190.290">
    <property type="match status" value="1"/>
</dbReference>
<accession>C8RZX2</accession>
<evidence type="ECO:0000256" key="3">
    <source>
        <dbReference type="ARBA" id="ARBA00023125"/>
    </source>
</evidence>
<dbReference type="InterPro" id="IPR005119">
    <property type="entry name" value="LysR_subst-bd"/>
</dbReference>
<dbReference type="STRING" id="371731.Rsw2DRAFT_1350"/>
<dbReference type="eggNOG" id="COG0583">
    <property type="taxonomic scope" value="Bacteria"/>
</dbReference>
<dbReference type="Gene3D" id="1.10.10.10">
    <property type="entry name" value="Winged helix-like DNA-binding domain superfamily/Winged helix DNA-binding domain"/>
    <property type="match status" value="1"/>
</dbReference>
<dbReference type="InterPro" id="IPR036388">
    <property type="entry name" value="WH-like_DNA-bd_sf"/>
</dbReference>
<dbReference type="FunFam" id="1.10.10.10:FF:000001">
    <property type="entry name" value="LysR family transcriptional regulator"/>
    <property type="match status" value="1"/>
</dbReference>
<dbReference type="Proteomes" id="UP000010121">
    <property type="component" value="Unassembled WGS sequence"/>
</dbReference>
<evidence type="ECO:0000256" key="4">
    <source>
        <dbReference type="ARBA" id="ARBA00023163"/>
    </source>
</evidence>
<organism evidence="6 7">
    <name type="scientific">Rhodobacter ferrooxidans</name>
    <dbReference type="NCBI Taxonomy" id="371731"/>
    <lineage>
        <taxon>Bacteria</taxon>
        <taxon>Pseudomonadati</taxon>
        <taxon>Pseudomonadota</taxon>
        <taxon>Alphaproteobacteria</taxon>
        <taxon>Rhodobacterales</taxon>
        <taxon>Rhodobacter group</taxon>
        <taxon>Rhodobacter</taxon>
    </lineage>
</organism>
<dbReference type="InterPro" id="IPR036390">
    <property type="entry name" value="WH_DNA-bd_sf"/>
</dbReference>
<dbReference type="AlphaFoldDB" id="C8RZX2"/>
<keyword evidence="3" id="KW-0238">DNA-binding</keyword>
<feature type="domain" description="HTH lysR-type" evidence="5">
    <location>
        <begin position="1"/>
        <end position="58"/>
    </location>
</feature>
<keyword evidence="7" id="KW-1185">Reference proteome</keyword>
<evidence type="ECO:0000313" key="7">
    <source>
        <dbReference type="Proteomes" id="UP000010121"/>
    </source>
</evidence>
<dbReference type="PRINTS" id="PR00039">
    <property type="entry name" value="HTHLYSR"/>
</dbReference>
<dbReference type="CDD" id="cd05466">
    <property type="entry name" value="PBP2_LTTR_substrate"/>
    <property type="match status" value="1"/>
</dbReference>
<dbReference type="EMBL" id="ACYY01000007">
    <property type="protein sequence ID" value="EEW25581.1"/>
    <property type="molecule type" value="Genomic_DNA"/>
</dbReference>
<gene>
    <name evidence="6" type="ORF">Rsw2DRAFT_1350</name>
</gene>
<dbReference type="InterPro" id="IPR000847">
    <property type="entry name" value="LysR_HTH_N"/>
</dbReference>
<comment type="caution">
    <text evidence="6">The sequence shown here is derived from an EMBL/GenBank/DDBJ whole genome shotgun (WGS) entry which is preliminary data.</text>
</comment>
<dbReference type="GO" id="GO:0003677">
    <property type="term" value="F:DNA binding"/>
    <property type="evidence" value="ECO:0007669"/>
    <property type="project" value="UniProtKB-KW"/>
</dbReference>
<keyword evidence="2" id="KW-0805">Transcription regulation</keyword>
<dbReference type="SUPFAM" id="SSF46785">
    <property type="entry name" value="Winged helix' DNA-binding domain"/>
    <property type="match status" value="1"/>
</dbReference>
<proteinExistence type="inferred from homology"/>
<dbReference type="PROSITE" id="PS50931">
    <property type="entry name" value="HTH_LYSR"/>
    <property type="match status" value="1"/>
</dbReference>
<dbReference type="GO" id="GO:0003700">
    <property type="term" value="F:DNA-binding transcription factor activity"/>
    <property type="evidence" value="ECO:0007669"/>
    <property type="project" value="InterPro"/>
</dbReference>
<evidence type="ECO:0000259" key="5">
    <source>
        <dbReference type="PROSITE" id="PS50931"/>
    </source>
</evidence>
<dbReference type="Pfam" id="PF00126">
    <property type="entry name" value="HTH_1"/>
    <property type="match status" value="1"/>
</dbReference>
<dbReference type="GO" id="GO:0005829">
    <property type="term" value="C:cytosol"/>
    <property type="evidence" value="ECO:0007669"/>
    <property type="project" value="TreeGrafter"/>
</dbReference>
<reference evidence="6 7" key="1">
    <citation type="submission" date="2009-08" db="EMBL/GenBank/DDBJ databases">
        <title>The draft genome of Rhodobacter sp. SW2.</title>
        <authorList>
            <consortium name="US DOE Joint Genome Institute (JGI-PGF)"/>
            <person name="Lucas S."/>
            <person name="Copeland A."/>
            <person name="Lapidus A."/>
            <person name="Glavina del Rio T."/>
            <person name="Tice H."/>
            <person name="Bruce D."/>
            <person name="Goodwin L."/>
            <person name="Pitluck S."/>
            <person name="Larimer F."/>
            <person name="Land M.L."/>
            <person name="Hauser L."/>
            <person name="Emerson D."/>
        </authorList>
    </citation>
    <scope>NUCLEOTIDE SEQUENCE [LARGE SCALE GENOMIC DNA]</scope>
    <source>
        <strain evidence="6 7">SW2</strain>
    </source>
</reference>
<name>C8RZX2_9RHOB</name>
<evidence type="ECO:0000256" key="1">
    <source>
        <dbReference type="ARBA" id="ARBA00009437"/>
    </source>
</evidence>
<dbReference type="SUPFAM" id="SSF53850">
    <property type="entry name" value="Periplasmic binding protein-like II"/>
    <property type="match status" value="1"/>
</dbReference>
<dbReference type="PANTHER" id="PTHR30419">
    <property type="entry name" value="HTH-TYPE TRANSCRIPTIONAL REGULATOR YBHD"/>
    <property type="match status" value="1"/>
</dbReference>
<dbReference type="RefSeq" id="WP_008029343.1">
    <property type="nucleotide sequence ID" value="NZ_ACYY01000007.1"/>
</dbReference>